<feature type="transmembrane region" description="Helical" evidence="8">
    <location>
        <begin position="763"/>
        <end position="788"/>
    </location>
</feature>
<proteinExistence type="predicted"/>
<feature type="compositionally biased region" description="Polar residues" evidence="7">
    <location>
        <begin position="508"/>
        <end position="520"/>
    </location>
</feature>
<keyword evidence="4" id="KW-0249">Electron transport</keyword>
<keyword evidence="12" id="KW-1185">Reference proteome</keyword>
<dbReference type="GO" id="GO:0016020">
    <property type="term" value="C:membrane"/>
    <property type="evidence" value="ECO:0007669"/>
    <property type="project" value="UniProtKB-SubCell"/>
</dbReference>
<evidence type="ECO:0000256" key="2">
    <source>
        <dbReference type="ARBA" id="ARBA00022448"/>
    </source>
</evidence>
<evidence type="ECO:0000256" key="6">
    <source>
        <dbReference type="ARBA" id="ARBA00023136"/>
    </source>
</evidence>
<feature type="transmembrane region" description="Helical" evidence="8">
    <location>
        <begin position="872"/>
        <end position="891"/>
    </location>
</feature>
<dbReference type="EMBL" id="BNJQ01000018">
    <property type="protein sequence ID" value="GHP07931.1"/>
    <property type="molecule type" value="Genomic_DNA"/>
</dbReference>
<evidence type="ECO:0000256" key="3">
    <source>
        <dbReference type="ARBA" id="ARBA00022692"/>
    </source>
</evidence>
<accession>A0A830HR57</accession>
<evidence type="ECO:0000256" key="5">
    <source>
        <dbReference type="ARBA" id="ARBA00022989"/>
    </source>
</evidence>
<dbReference type="InterPro" id="IPR006593">
    <property type="entry name" value="Cyt_b561/ferric_Rdtase_TM"/>
</dbReference>
<feature type="transmembrane region" description="Helical" evidence="8">
    <location>
        <begin position="724"/>
        <end position="751"/>
    </location>
</feature>
<evidence type="ECO:0000256" key="8">
    <source>
        <dbReference type="SAM" id="Phobius"/>
    </source>
</evidence>
<reference evidence="11" key="1">
    <citation type="submission" date="2020-10" db="EMBL/GenBank/DDBJ databases">
        <title>Unveiling of a novel bifunctional photoreceptor, Dualchrome1, isolated from a cosmopolitan green alga.</title>
        <authorList>
            <person name="Suzuki S."/>
            <person name="Kawachi M."/>
        </authorList>
    </citation>
    <scope>NUCLEOTIDE SEQUENCE</scope>
    <source>
        <strain evidence="11">NIES 2893</strain>
    </source>
</reference>
<dbReference type="PROSITE" id="PS50939">
    <property type="entry name" value="CYTOCHROME_B561"/>
    <property type="match status" value="1"/>
</dbReference>
<feature type="region of interest" description="Disordered" evidence="7">
    <location>
        <begin position="464"/>
        <end position="520"/>
    </location>
</feature>
<keyword evidence="9" id="KW-0732">Signal</keyword>
<feature type="region of interest" description="Disordered" evidence="7">
    <location>
        <begin position="700"/>
        <end position="720"/>
    </location>
</feature>
<feature type="compositionally biased region" description="Pro residues" evidence="7">
    <location>
        <begin position="49"/>
        <end position="59"/>
    </location>
</feature>
<feature type="region of interest" description="Disordered" evidence="7">
    <location>
        <begin position="47"/>
        <end position="66"/>
    </location>
</feature>
<evidence type="ECO:0000259" key="10">
    <source>
        <dbReference type="PROSITE" id="PS50939"/>
    </source>
</evidence>
<feature type="compositionally biased region" description="Gly residues" evidence="7">
    <location>
        <begin position="700"/>
        <end position="711"/>
    </location>
</feature>
<feature type="transmembrane region" description="Helical" evidence="8">
    <location>
        <begin position="800"/>
        <end position="819"/>
    </location>
</feature>
<evidence type="ECO:0000256" key="7">
    <source>
        <dbReference type="SAM" id="MobiDB-lite"/>
    </source>
</evidence>
<feature type="domain" description="Cytochrome b561" evidence="10">
    <location>
        <begin position="687"/>
        <end position="897"/>
    </location>
</feature>
<feature type="chain" id="PRO_5032702880" description="Cytochrome b561 domain-containing protein" evidence="9">
    <location>
        <begin position="29"/>
        <end position="897"/>
    </location>
</feature>
<dbReference type="PANTHER" id="PTHR23130">
    <property type="entry name" value="CYTOCHROME B561 AND DOMON DOMAIN-CONTAINING PROTEIN"/>
    <property type="match status" value="1"/>
</dbReference>
<name>A0A830HR57_9CHLO</name>
<comment type="caution">
    <text evidence="11">The sequence shown here is derived from an EMBL/GenBank/DDBJ whole genome shotgun (WGS) entry which is preliminary data.</text>
</comment>
<feature type="transmembrane region" description="Helical" evidence="8">
    <location>
        <begin position="840"/>
        <end position="866"/>
    </location>
</feature>
<gene>
    <name evidence="11" type="ORF">PPROV_000667300</name>
</gene>
<feature type="region of interest" description="Disordered" evidence="7">
    <location>
        <begin position="240"/>
        <end position="262"/>
    </location>
</feature>
<organism evidence="11 12">
    <name type="scientific">Pycnococcus provasolii</name>
    <dbReference type="NCBI Taxonomy" id="41880"/>
    <lineage>
        <taxon>Eukaryota</taxon>
        <taxon>Viridiplantae</taxon>
        <taxon>Chlorophyta</taxon>
        <taxon>Pseudoscourfieldiophyceae</taxon>
        <taxon>Pseudoscourfieldiales</taxon>
        <taxon>Pycnococcaceae</taxon>
        <taxon>Pycnococcus</taxon>
    </lineage>
</organism>
<dbReference type="Gene3D" id="1.20.120.1770">
    <property type="match status" value="1"/>
</dbReference>
<dbReference type="CDD" id="cd08760">
    <property type="entry name" value="Cyt_b561_FRRS1_like"/>
    <property type="match status" value="1"/>
</dbReference>
<evidence type="ECO:0000256" key="9">
    <source>
        <dbReference type="SAM" id="SignalP"/>
    </source>
</evidence>
<feature type="signal peptide" evidence="9">
    <location>
        <begin position="1"/>
        <end position="28"/>
    </location>
</feature>
<keyword evidence="3 8" id="KW-0812">Transmembrane</keyword>
<dbReference type="SMART" id="SM00665">
    <property type="entry name" value="B561"/>
    <property type="match status" value="1"/>
</dbReference>
<sequence>MSSSSYPAAAAAAASTMMMLMLLSSSLALITLLQDTTTIVIMSEAAAASPPPPLPPPSCSPSSHSSPSNLSPPLACVVTTAAASADVEIHYGISHTALSIAMLLPSKAANAWYALGFPAHADACGNSRCGMAPASAVIGSNNVVEPALLTAYANPERTNAWLPTTSGTETSLEDTTVVMWATVDIASIPELAAVPSNATEVSLLWAFGVGNAFDDGFASYHVQNRGVVTIPWAPTFVDPAPAPAPAPEVQSEEEPTPEESAEITFLGSIKQGQSPNSISTESSSTLACTKSSPASILPESLVSSFDPPLECVVESGDIQIHYGISETLLTVAMILPSSAASGWYALGFPANANTCAPNCPMAPADAMVADSATGVVAPARLVGYSNPIKAQDWSPTTSGTSSLDGGQHVMWATVEIASVPELASTMAESASSSMGVLWAYGPGDAFDAGFGAYHNRNKGVISLPLGGSDGGGGGTAPAPSPAPVPAPSPSPSPPSPPPPPPPPPPPQTTTNSVATESSSTLACTKSSPASILPESLVSSFDPPLECVVESGDIQIHYGISETLLTVAMILPSSAASGWYALGFPANANTCAPNCPMAPADAMVADSATGVVAPARLVGYSNPIKAQDWSPTTSGTSSLDGGQHVMWATVEIASVPELASTMAESASSSMGVLWAYGPGDAFDAGFGAYHNRNKGVISLPLGGGGGGGGGGTAPAPSSSRRPPSFFWQVHGAMMVSAWAGLLPAGVALAGALRRAGDGATKAGLFWSHVAAQITGVTLGTAALVVVGVGGSRGWDPGSTPLHHGSVGVAVMVVAWVQVMGGVARPHAGGGRLRLAWEWAHLIMGVGCVVAALWCIVTGSSLLALYVPGVRAEVWWGVAAGVVGGVVLAGGVVKRTVVA</sequence>
<evidence type="ECO:0000256" key="4">
    <source>
        <dbReference type="ARBA" id="ARBA00022982"/>
    </source>
</evidence>
<keyword evidence="6 8" id="KW-0472">Membrane</keyword>
<comment type="subcellular location">
    <subcellularLocation>
        <location evidence="1">Membrane</location>
    </subcellularLocation>
</comment>
<evidence type="ECO:0000313" key="11">
    <source>
        <dbReference type="EMBL" id="GHP07931.1"/>
    </source>
</evidence>
<feature type="compositionally biased region" description="Pro residues" evidence="7">
    <location>
        <begin position="478"/>
        <end position="507"/>
    </location>
</feature>
<dbReference type="AlphaFoldDB" id="A0A830HR57"/>
<dbReference type="Proteomes" id="UP000660262">
    <property type="component" value="Unassembled WGS sequence"/>
</dbReference>
<protein>
    <recommendedName>
        <fullName evidence="10">Cytochrome b561 domain-containing protein</fullName>
    </recommendedName>
</protein>
<keyword evidence="2" id="KW-0813">Transport</keyword>
<dbReference type="PANTHER" id="PTHR23130:SF171">
    <property type="entry name" value="OS01G0895300 PROTEIN"/>
    <property type="match status" value="1"/>
</dbReference>
<keyword evidence="5 8" id="KW-1133">Transmembrane helix</keyword>
<feature type="compositionally biased region" description="Acidic residues" evidence="7">
    <location>
        <begin position="250"/>
        <end position="261"/>
    </location>
</feature>
<evidence type="ECO:0000256" key="1">
    <source>
        <dbReference type="ARBA" id="ARBA00004370"/>
    </source>
</evidence>
<evidence type="ECO:0000313" key="12">
    <source>
        <dbReference type="Proteomes" id="UP000660262"/>
    </source>
</evidence>